<protein>
    <submittedName>
        <fullName evidence="1">Uncharacterized protein</fullName>
    </submittedName>
</protein>
<evidence type="ECO:0000313" key="1">
    <source>
        <dbReference type="EMBL" id="JAE35243.1"/>
    </source>
</evidence>
<dbReference type="AlphaFoldDB" id="A0A0A9HQP9"/>
<accession>A0A0A9HQP9</accession>
<name>A0A0A9HQP9_ARUDO</name>
<reference evidence="1" key="2">
    <citation type="journal article" date="2015" name="Data Brief">
        <title>Shoot transcriptome of the giant reed, Arundo donax.</title>
        <authorList>
            <person name="Barrero R.A."/>
            <person name="Guerrero F.D."/>
            <person name="Moolhuijzen P."/>
            <person name="Goolsby J.A."/>
            <person name="Tidwell J."/>
            <person name="Bellgard S.E."/>
            <person name="Bellgard M.I."/>
        </authorList>
    </citation>
    <scope>NUCLEOTIDE SEQUENCE</scope>
    <source>
        <tissue evidence="1">Shoot tissue taken approximately 20 cm above the soil surface</tissue>
    </source>
</reference>
<dbReference type="EMBL" id="GBRH01162653">
    <property type="protein sequence ID" value="JAE35243.1"/>
    <property type="molecule type" value="Transcribed_RNA"/>
</dbReference>
<sequence>MIAEGVYATMGDIPAGYPPALFVHMPKDAERALEVADSMGKLRAKRVDVREIQCEEFAVSAEFLAERVPGLTRAVADAVVNVLRRKGFVDEKGFLKNDGRSTPWKKAAEEAKVLPEGFQLERHVTEELNLAYAYHEFTSLKNSEIFQWFESHMDH</sequence>
<proteinExistence type="predicted"/>
<dbReference type="PANTHER" id="PTHR35128">
    <property type="entry name" value="SECRETION-REGULATING GUANINE NUCLEOTIDE EXCHANGE FACTOR"/>
    <property type="match status" value="1"/>
</dbReference>
<organism evidence="1">
    <name type="scientific">Arundo donax</name>
    <name type="common">Giant reed</name>
    <name type="synonym">Donax arundinaceus</name>
    <dbReference type="NCBI Taxonomy" id="35708"/>
    <lineage>
        <taxon>Eukaryota</taxon>
        <taxon>Viridiplantae</taxon>
        <taxon>Streptophyta</taxon>
        <taxon>Embryophyta</taxon>
        <taxon>Tracheophyta</taxon>
        <taxon>Spermatophyta</taxon>
        <taxon>Magnoliopsida</taxon>
        <taxon>Liliopsida</taxon>
        <taxon>Poales</taxon>
        <taxon>Poaceae</taxon>
        <taxon>PACMAD clade</taxon>
        <taxon>Arundinoideae</taxon>
        <taxon>Arundineae</taxon>
        <taxon>Arundo</taxon>
    </lineage>
</organism>
<reference evidence="1" key="1">
    <citation type="submission" date="2014-09" db="EMBL/GenBank/DDBJ databases">
        <authorList>
            <person name="Magalhaes I.L.F."/>
            <person name="Oliveira U."/>
            <person name="Santos F.R."/>
            <person name="Vidigal T.H.D.A."/>
            <person name="Brescovit A.D."/>
            <person name="Santos A.J."/>
        </authorList>
    </citation>
    <scope>NUCLEOTIDE SEQUENCE</scope>
    <source>
        <tissue evidence="1">Shoot tissue taken approximately 20 cm above the soil surface</tissue>
    </source>
</reference>
<dbReference type="PANTHER" id="PTHR35128:SF5">
    <property type="entry name" value="OS02G0230200 PROTEIN"/>
    <property type="match status" value="1"/>
</dbReference>